<evidence type="ECO:0000256" key="3">
    <source>
        <dbReference type="ARBA" id="ARBA00022490"/>
    </source>
</evidence>
<dbReference type="InterPro" id="IPR006549">
    <property type="entry name" value="HAD-SF_hydro_IIIA"/>
</dbReference>
<evidence type="ECO:0000256" key="4">
    <source>
        <dbReference type="ARBA" id="ARBA00022723"/>
    </source>
</evidence>
<keyword evidence="5" id="KW-0378">Hydrolase</keyword>
<evidence type="ECO:0000256" key="1">
    <source>
        <dbReference type="ARBA" id="ARBA00004496"/>
    </source>
</evidence>
<dbReference type="EMBL" id="FWXY01000011">
    <property type="protein sequence ID" value="SMC82123.1"/>
    <property type="molecule type" value="Genomic_DNA"/>
</dbReference>
<dbReference type="InterPro" id="IPR006543">
    <property type="entry name" value="Histidinol-phos"/>
</dbReference>
<organism evidence="8 9">
    <name type="scientific">Desulfocicer vacuolatum DSM 3385</name>
    <dbReference type="NCBI Taxonomy" id="1121400"/>
    <lineage>
        <taxon>Bacteria</taxon>
        <taxon>Pseudomonadati</taxon>
        <taxon>Thermodesulfobacteriota</taxon>
        <taxon>Desulfobacteria</taxon>
        <taxon>Desulfobacterales</taxon>
        <taxon>Desulfobacteraceae</taxon>
        <taxon>Desulfocicer</taxon>
    </lineage>
</organism>
<dbReference type="GO" id="GO:0016791">
    <property type="term" value="F:phosphatase activity"/>
    <property type="evidence" value="ECO:0007669"/>
    <property type="project" value="InterPro"/>
</dbReference>
<protein>
    <recommendedName>
        <fullName evidence="7">D,D-heptose 1,7-bisphosphate phosphatase</fullName>
    </recommendedName>
</protein>
<dbReference type="InterPro" id="IPR036412">
    <property type="entry name" value="HAD-like_sf"/>
</dbReference>
<dbReference type="NCBIfam" id="TIGR01662">
    <property type="entry name" value="HAD-SF-IIIA"/>
    <property type="match status" value="1"/>
</dbReference>
<dbReference type="InterPro" id="IPR023214">
    <property type="entry name" value="HAD_sf"/>
</dbReference>
<dbReference type="Proteomes" id="UP000192418">
    <property type="component" value="Unassembled WGS sequence"/>
</dbReference>
<dbReference type="GO" id="GO:0005975">
    <property type="term" value="P:carbohydrate metabolic process"/>
    <property type="evidence" value="ECO:0007669"/>
    <property type="project" value="InterPro"/>
</dbReference>
<evidence type="ECO:0000313" key="9">
    <source>
        <dbReference type="Proteomes" id="UP000192418"/>
    </source>
</evidence>
<evidence type="ECO:0000313" key="8">
    <source>
        <dbReference type="EMBL" id="SMC82123.1"/>
    </source>
</evidence>
<accession>A0A1W2CAA6</accession>
<keyword evidence="9" id="KW-1185">Reference proteome</keyword>
<dbReference type="InterPro" id="IPR004446">
    <property type="entry name" value="Heptose_bisP_phosphatase"/>
</dbReference>
<dbReference type="GO" id="GO:0005737">
    <property type="term" value="C:cytoplasm"/>
    <property type="evidence" value="ECO:0007669"/>
    <property type="project" value="UniProtKB-SubCell"/>
</dbReference>
<dbReference type="NCBIfam" id="NF006506">
    <property type="entry name" value="PRK08942.1"/>
    <property type="match status" value="1"/>
</dbReference>
<evidence type="ECO:0000256" key="2">
    <source>
        <dbReference type="ARBA" id="ARBA00005628"/>
    </source>
</evidence>
<keyword evidence="6" id="KW-0119">Carbohydrate metabolism</keyword>
<dbReference type="PANTHER" id="PTHR42891:SF1">
    <property type="entry name" value="D-GLYCERO-BETA-D-MANNO-HEPTOSE-1,7-BISPHOSPHATE 7-PHOSPHATASE"/>
    <property type="match status" value="1"/>
</dbReference>
<evidence type="ECO:0000256" key="5">
    <source>
        <dbReference type="ARBA" id="ARBA00022801"/>
    </source>
</evidence>
<comment type="similarity">
    <text evidence="2">Belongs to the GmhB family.</text>
</comment>
<dbReference type="Pfam" id="PF13242">
    <property type="entry name" value="Hydrolase_like"/>
    <property type="match status" value="1"/>
</dbReference>
<evidence type="ECO:0000256" key="6">
    <source>
        <dbReference type="ARBA" id="ARBA00023277"/>
    </source>
</evidence>
<dbReference type="Gene3D" id="3.40.50.1000">
    <property type="entry name" value="HAD superfamily/HAD-like"/>
    <property type="match status" value="1"/>
</dbReference>
<comment type="subcellular location">
    <subcellularLocation>
        <location evidence="1">Cytoplasm</location>
    </subcellularLocation>
</comment>
<evidence type="ECO:0000256" key="7">
    <source>
        <dbReference type="ARBA" id="ARBA00031828"/>
    </source>
</evidence>
<gene>
    <name evidence="8" type="ORF">SAMN02746065_11138</name>
</gene>
<dbReference type="GO" id="GO:0046872">
    <property type="term" value="F:metal ion binding"/>
    <property type="evidence" value="ECO:0007669"/>
    <property type="project" value="UniProtKB-KW"/>
</dbReference>
<name>A0A1W2CAA6_9BACT</name>
<dbReference type="SUPFAM" id="SSF56784">
    <property type="entry name" value="HAD-like"/>
    <property type="match status" value="1"/>
</dbReference>
<dbReference type="NCBIfam" id="TIGR01656">
    <property type="entry name" value="Histidinol-ppas"/>
    <property type="match status" value="1"/>
</dbReference>
<dbReference type="AlphaFoldDB" id="A0A1W2CAA6"/>
<reference evidence="8 9" key="1">
    <citation type="submission" date="2017-04" db="EMBL/GenBank/DDBJ databases">
        <authorList>
            <person name="Afonso C.L."/>
            <person name="Miller P.J."/>
            <person name="Scott M.A."/>
            <person name="Spackman E."/>
            <person name="Goraichik I."/>
            <person name="Dimitrov K.M."/>
            <person name="Suarez D.L."/>
            <person name="Swayne D.E."/>
        </authorList>
    </citation>
    <scope>NUCLEOTIDE SEQUENCE [LARGE SCALE GENOMIC DNA]</scope>
    <source>
        <strain evidence="8 9">DSM 3385</strain>
    </source>
</reference>
<dbReference type="PANTHER" id="PTHR42891">
    <property type="entry name" value="D-GLYCERO-BETA-D-MANNO-HEPTOSE-1,7-BISPHOSPHATE 7-PHOSPHATASE"/>
    <property type="match status" value="1"/>
</dbReference>
<sequence>MINPRLNNIKIIKYEPMLNTIFLDRDGVINVDSPDYIKTPDEFHFIPGSTKAMALLTAHGFDIILITNQSVINRKMVTPATLDAIFDKLKSGVAAEGGTIKDIFFCPHTPRENCSCRKPLPGLILQAQKKYSLDLKETCMVGDSAKDMLCARNAGCGKSVLVKTGNGENALKTLQSPKYAPDHVVEDLLAAARLIIQTSPR</sequence>
<dbReference type="STRING" id="1121400.SAMN02746065_11138"/>
<dbReference type="CDD" id="cd07503">
    <property type="entry name" value="HAD_HisB-N"/>
    <property type="match status" value="1"/>
</dbReference>
<keyword evidence="4" id="KW-0479">Metal-binding</keyword>
<proteinExistence type="inferred from homology"/>
<keyword evidence="3" id="KW-0963">Cytoplasm</keyword>